<dbReference type="InterPro" id="IPR036396">
    <property type="entry name" value="Cyt_P450_sf"/>
</dbReference>
<evidence type="ECO:0000256" key="1">
    <source>
        <dbReference type="ARBA" id="ARBA00010617"/>
    </source>
</evidence>
<dbReference type="GO" id="GO:0016705">
    <property type="term" value="F:oxidoreductase activity, acting on paired donors, with incorporation or reduction of molecular oxygen"/>
    <property type="evidence" value="ECO:0007669"/>
    <property type="project" value="InterPro"/>
</dbReference>
<evidence type="ECO:0000256" key="5">
    <source>
        <dbReference type="ARBA" id="ARBA00023221"/>
    </source>
</evidence>
<comment type="cofactor">
    <cofactor evidence="6">
        <name>heme</name>
        <dbReference type="ChEBI" id="CHEBI:30413"/>
    </cofactor>
</comment>
<evidence type="ECO:0008006" key="9">
    <source>
        <dbReference type="Google" id="ProtNLM"/>
    </source>
</evidence>
<organism evidence="7 8">
    <name type="scientific">Pinctada imbricata</name>
    <name type="common">Atlantic pearl-oyster</name>
    <name type="synonym">Pinctada martensii</name>
    <dbReference type="NCBI Taxonomy" id="66713"/>
    <lineage>
        <taxon>Eukaryota</taxon>
        <taxon>Metazoa</taxon>
        <taxon>Spiralia</taxon>
        <taxon>Lophotrochozoa</taxon>
        <taxon>Mollusca</taxon>
        <taxon>Bivalvia</taxon>
        <taxon>Autobranchia</taxon>
        <taxon>Pteriomorphia</taxon>
        <taxon>Pterioida</taxon>
        <taxon>Pterioidea</taxon>
        <taxon>Pteriidae</taxon>
        <taxon>Pinctada</taxon>
    </lineage>
</organism>
<keyword evidence="5" id="KW-0753">Steroid metabolism</keyword>
<evidence type="ECO:0000313" key="8">
    <source>
        <dbReference type="Proteomes" id="UP001186944"/>
    </source>
</evidence>
<feature type="binding site" description="axial binding residue" evidence="6">
    <location>
        <position position="291"/>
    </location>
    <ligand>
        <name>heme</name>
        <dbReference type="ChEBI" id="CHEBI:30413"/>
    </ligand>
    <ligandPart>
        <name>Fe</name>
        <dbReference type="ChEBI" id="CHEBI:18248"/>
    </ligandPart>
</feature>
<dbReference type="AlphaFoldDB" id="A0AA88Y532"/>
<evidence type="ECO:0000256" key="3">
    <source>
        <dbReference type="ARBA" id="ARBA00022723"/>
    </source>
</evidence>
<dbReference type="PANTHER" id="PTHR24304:SF2">
    <property type="entry name" value="24-HYDROXYCHOLESTEROL 7-ALPHA-HYDROXYLASE"/>
    <property type="match status" value="1"/>
</dbReference>
<dbReference type="InterPro" id="IPR002403">
    <property type="entry name" value="Cyt_P450_E_grp-IV"/>
</dbReference>
<keyword evidence="8" id="KW-1185">Reference proteome</keyword>
<comment type="caution">
    <text evidence="7">The sequence shown here is derived from an EMBL/GenBank/DDBJ whole genome shotgun (WGS) entry which is preliminary data.</text>
</comment>
<dbReference type="GO" id="GO:0006699">
    <property type="term" value="P:bile acid biosynthetic process"/>
    <property type="evidence" value="ECO:0007669"/>
    <property type="project" value="TreeGrafter"/>
</dbReference>
<proteinExistence type="inferred from homology"/>
<dbReference type="InterPro" id="IPR001128">
    <property type="entry name" value="Cyt_P450"/>
</dbReference>
<dbReference type="SUPFAM" id="SSF48264">
    <property type="entry name" value="Cytochrome P450"/>
    <property type="match status" value="1"/>
</dbReference>
<dbReference type="PANTHER" id="PTHR24304">
    <property type="entry name" value="CYTOCHROME P450 FAMILY 7"/>
    <property type="match status" value="1"/>
</dbReference>
<comment type="similarity">
    <text evidence="1">Belongs to the cytochrome P450 family.</text>
</comment>
<dbReference type="Gene3D" id="1.10.630.10">
    <property type="entry name" value="Cytochrome P450"/>
    <property type="match status" value="1"/>
</dbReference>
<dbReference type="Proteomes" id="UP001186944">
    <property type="component" value="Unassembled WGS sequence"/>
</dbReference>
<evidence type="ECO:0000256" key="6">
    <source>
        <dbReference type="PIRSR" id="PIRSR602403-1"/>
    </source>
</evidence>
<evidence type="ECO:0000313" key="7">
    <source>
        <dbReference type="EMBL" id="KAK3098273.1"/>
    </source>
</evidence>
<dbReference type="PRINTS" id="PR00465">
    <property type="entry name" value="EP450IV"/>
</dbReference>
<protein>
    <recommendedName>
        <fullName evidence="9">24-hydroxycholesterol 7-alpha-hydroxylase</fullName>
    </recommendedName>
</protein>
<name>A0AA88Y532_PINIB</name>
<accession>A0AA88Y532</accession>
<evidence type="ECO:0000256" key="4">
    <source>
        <dbReference type="ARBA" id="ARBA00023004"/>
    </source>
</evidence>
<dbReference type="GO" id="GO:0020037">
    <property type="term" value="F:heme binding"/>
    <property type="evidence" value="ECO:0007669"/>
    <property type="project" value="InterPro"/>
</dbReference>
<keyword evidence="5" id="KW-0443">Lipid metabolism</keyword>
<reference evidence="7" key="1">
    <citation type="submission" date="2019-08" db="EMBL/GenBank/DDBJ databases">
        <title>The improved chromosome-level genome for the pearl oyster Pinctada fucata martensii using PacBio sequencing and Hi-C.</title>
        <authorList>
            <person name="Zheng Z."/>
        </authorList>
    </citation>
    <scope>NUCLEOTIDE SEQUENCE</scope>
    <source>
        <strain evidence="7">ZZ-2019</strain>
        <tissue evidence="7">Adductor muscle</tissue>
    </source>
</reference>
<dbReference type="GO" id="GO:0042632">
    <property type="term" value="P:cholesterol homeostasis"/>
    <property type="evidence" value="ECO:0007669"/>
    <property type="project" value="TreeGrafter"/>
</dbReference>
<keyword evidence="4 6" id="KW-0408">Iron</keyword>
<keyword evidence="2 6" id="KW-0349">Heme</keyword>
<evidence type="ECO:0000256" key="2">
    <source>
        <dbReference type="ARBA" id="ARBA00022617"/>
    </source>
</evidence>
<dbReference type="GO" id="GO:0005506">
    <property type="term" value="F:iron ion binding"/>
    <property type="evidence" value="ECO:0007669"/>
    <property type="project" value="InterPro"/>
</dbReference>
<dbReference type="Pfam" id="PF00067">
    <property type="entry name" value="p450"/>
    <property type="match status" value="1"/>
</dbReference>
<dbReference type="InterPro" id="IPR050529">
    <property type="entry name" value="CYP450_sterol_14alpha_dmase"/>
</dbReference>
<dbReference type="EMBL" id="VSWD01000007">
    <property type="protein sequence ID" value="KAK3098273.1"/>
    <property type="molecule type" value="Genomic_DNA"/>
</dbReference>
<dbReference type="GO" id="GO:0008395">
    <property type="term" value="F:steroid hydroxylase activity"/>
    <property type="evidence" value="ECO:0007669"/>
    <property type="project" value="TreeGrafter"/>
</dbReference>
<gene>
    <name evidence="7" type="ORF">FSP39_017797</name>
</gene>
<keyword evidence="3 6" id="KW-0479">Metal-binding</keyword>
<sequence length="308" mass="35231">MVKGRLASSRLDNFTPKLQNGFEKQFLKSIGDYGSGDLVDIVRNSMYAAVMDNLFGENVLPTINQKEFMVTAKHFILFDEQFEYGARLPPLFLSKWSAAKRHLLGIFSGVIRGLNQEMKEPQTETLLETLVGLVDKQHAPNYGLLLLWASLANAIPITFWTLSFIHSDQGVLNKLRSDIDNAVQTVQKDGNICYDEEFFRKVPYLKWCILEAIRLKSVGIITRRVVKAFQVKGQTIPEGDMLMLSPFWAHRNPKYFENPNHYNPDRWRNADLEKNLFLDGFVAFGGGRYQCPGRYDLGINILITFKIV</sequence>